<dbReference type="GO" id="GO:0046983">
    <property type="term" value="F:protein dimerization activity"/>
    <property type="evidence" value="ECO:0007669"/>
    <property type="project" value="InterPro"/>
</dbReference>
<dbReference type="PANTHER" id="PTHR45749">
    <property type="match status" value="1"/>
</dbReference>
<accession>A0AAN7XAH8</accession>
<evidence type="ECO:0000259" key="2">
    <source>
        <dbReference type="Pfam" id="PF14291"/>
    </source>
</evidence>
<organism evidence="3 4">
    <name type="scientific">Eleginops maclovinus</name>
    <name type="common">Patagonian blennie</name>
    <name type="synonym">Eleginus maclovinus</name>
    <dbReference type="NCBI Taxonomy" id="56733"/>
    <lineage>
        <taxon>Eukaryota</taxon>
        <taxon>Metazoa</taxon>
        <taxon>Chordata</taxon>
        <taxon>Craniata</taxon>
        <taxon>Vertebrata</taxon>
        <taxon>Euteleostomi</taxon>
        <taxon>Actinopterygii</taxon>
        <taxon>Neopterygii</taxon>
        <taxon>Teleostei</taxon>
        <taxon>Neoteleostei</taxon>
        <taxon>Acanthomorphata</taxon>
        <taxon>Eupercaria</taxon>
        <taxon>Perciformes</taxon>
        <taxon>Notothenioidei</taxon>
        <taxon>Eleginopidae</taxon>
        <taxon>Eleginops</taxon>
    </lineage>
</organism>
<dbReference type="SUPFAM" id="SSF53098">
    <property type="entry name" value="Ribonuclease H-like"/>
    <property type="match status" value="1"/>
</dbReference>
<proteinExistence type="predicted"/>
<dbReference type="PANTHER" id="PTHR45749:SF21">
    <property type="entry name" value="DUF4371 DOMAIN-CONTAINING PROTEIN"/>
    <property type="match status" value="1"/>
</dbReference>
<dbReference type="Pfam" id="PF14291">
    <property type="entry name" value="DUF4371"/>
    <property type="match status" value="1"/>
</dbReference>
<reference evidence="3 4" key="1">
    <citation type="journal article" date="2023" name="Genes (Basel)">
        <title>Chromosome-Level Genome Assembly and Circadian Gene Repertoire of the Patagonia Blennie Eleginops maclovinus-The Closest Ancestral Proxy of Antarctic Cryonotothenioids.</title>
        <authorList>
            <person name="Cheng C.C."/>
            <person name="Rivera-Colon A.G."/>
            <person name="Minhas B.F."/>
            <person name="Wilson L."/>
            <person name="Rayamajhi N."/>
            <person name="Vargas-Chacoff L."/>
            <person name="Catchen J.M."/>
        </authorList>
    </citation>
    <scope>NUCLEOTIDE SEQUENCE [LARGE SCALE GENOMIC DNA]</scope>
    <source>
        <strain evidence="3">JMC-PN-2008</strain>
    </source>
</reference>
<comment type="caution">
    <text evidence="3">The sequence shown here is derived from an EMBL/GenBank/DDBJ whole genome shotgun (WGS) entry which is preliminary data.</text>
</comment>
<feature type="domain" description="DUF4371" evidence="2">
    <location>
        <begin position="25"/>
        <end position="196"/>
    </location>
</feature>
<dbReference type="EMBL" id="JAUZQC010000013">
    <property type="protein sequence ID" value="KAK5860746.1"/>
    <property type="molecule type" value="Genomic_DNA"/>
</dbReference>
<gene>
    <name evidence="3" type="ORF">PBY51_022206</name>
</gene>
<dbReference type="Pfam" id="PF05699">
    <property type="entry name" value="Dimer_Tnp_hAT"/>
    <property type="match status" value="1"/>
</dbReference>
<dbReference type="InterPro" id="IPR012337">
    <property type="entry name" value="RNaseH-like_sf"/>
</dbReference>
<evidence type="ECO:0000313" key="4">
    <source>
        <dbReference type="Proteomes" id="UP001346869"/>
    </source>
</evidence>
<protein>
    <recommendedName>
        <fullName evidence="5">Zinc finger MYM-type protein 1-like</fullName>
    </recommendedName>
</protein>
<dbReference type="Proteomes" id="UP001346869">
    <property type="component" value="Unassembled WGS sequence"/>
</dbReference>
<evidence type="ECO:0000259" key="1">
    <source>
        <dbReference type="Pfam" id="PF05699"/>
    </source>
</evidence>
<sequence length="596" mass="67344">MTTYLHSKQPITTQLSTQLQKQQHEARNSLLKIVGGIMYLARQGNAFRGHDSKEGNLHQLMIYKAEDDAEFNSWLQRGNNFTSPKILNEIIKIIGNKIVYDIVKEILSLPLIQYSLIIDGTQDAAGVEQESFCLRFIDKNLQPREEFIGLYQVTSTTGENIASAAKDVLLRLNLPLSQLRGQAYDGAANMSGRMQGVQAHLKKEQPLAVYVHCGPHCINLITQAACASSTIIRDAIHLVHELGVLFHQSMKFRAIFATIAKSDHTAPYTSLKPLCPTRWTVRTPAIRSVLNQYHSVLAATEEMAQSSMMDVAAKASGLHEKFLRGNTLLGLLLAEDVMSMLEELNISLQQRRQTTSGMLAAVEHVKRGILEKRSEGHFGQLYMRASQVVTSVSLQPIKMPHVRMPPKRFTGPAMQHQHHTAQDYYRVQYFGTLDTVVTQCSERFSQEGLQRLQKLENIVITGKMDTLINEYPELDAMSLDIQLKMFKANYPSTSLSEVAEILKGMTPEVRHLFREVEALLRLVMVVPASSAEAERSFSALRRLKTWLRTSMMQTRLNNLAVCHVHQDKLDALDRRQICQRFVEMNGERLRTFGAFI</sequence>
<name>A0AAN7XAH8_ELEMC</name>
<evidence type="ECO:0008006" key="5">
    <source>
        <dbReference type="Google" id="ProtNLM"/>
    </source>
</evidence>
<evidence type="ECO:0000313" key="3">
    <source>
        <dbReference type="EMBL" id="KAK5860746.1"/>
    </source>
</evidence>
<keyword evidence="4" id="KW-1185">Reference proteome</keyword>
<dbReference type="AlphaFoldDB" id="A0AAN7XAH8"/>
<feature type="domain" description="HAT C-terminal dimerisation" evidence="1">
    <location>
        <begin position="508"/>
        <end position="566"/>
    </location>
</feature>
<dbReference type="InterPro" id="IPR008906">
    <property type="entry name" value="HATC_C_dom"/>
</dbReference>
<reference evidence="3 4" key="2">
    <citation type="journal article" date="2023" name="Mol. Biol. Evol.">
        <title>Genomics of Secondarily Temperate Adaptation in the Only Non-Antarctic Icefish.</title>
        <authorList>
            <person name="Rivera-Colon A.G."/>
            <person name="Rayamajhi N."/>
            <person name="Minhas B.F."/>
            <person name="Madrigal G."/>
            <person name="Bilyk K.T."/>
            <person name="Yoon V."/>
            <person name="Hune M."/>
            <person name="Gregory S."/>
            <person name="Cheng C.H.C."/>
            <person name="Catchen J.M."/>
        </authorList>
    </citation>
    <scope>NUCLEOTIDE SEQUENCE [LARGE SCALE GENOMIC DNA]</scope>
    <source>
        <strain evidence="3">JMC-PN-2008</strain>
    </source>
</reference>
<dbReference type="InterPro" id="IPR025398">
    <property type="entry name" value="DUF4371"/>
</dbReference>